<evidence type="ECO:0000256" key="1">
    <source>
        <dbReference type="ARBA" id="ARBA00004141"/>
    </source>
</evidence>
<sequence length="344" mass="38367">MAINDRLGLKAMQVSRESKSDEFVSIVVPCFNEEAGIRELLARCRSAASDAVGERYEIVLVDDGSADGTWRAILNEMDAHSDVIGIRLSRNFGHQIALTAGLSAVNGTVVFVLDADLQDPPELLKPMLRHMKETDADVVYGKRKSRVGEGRFKRATASIFYRLLREATDVTIPVDTGDFRLISRRVADIIARMPERDRFIRGMVASVGFRQAPFEYDRQERFAGDSKYPLAKMISFAIDAFLGYSMILLRFASLAALAMLVVLCVVILYSLYEWLYGRVIPGWTSLMIIIATASFFQLVALSIIGEYVGRTYLATKERPLFIIDEIRRSAGERDLPGDSTSPSS</sequence>
<evidence type="ECO:0000256" key="2">
    <source>
        <dbReference type="ARBA" id="ARBA00022676"/>
    </source>
</evidence>
<evidence type="ECO:0000256" key="4">
    <source>
        <dbReference type="ARBA" id="ARBA00022692"/>
    </source>
</evidence>
<keyword evidence="2" id="KW-0328">Glycosyltransferase</keyword>
<gene>
    <name evidence="9" type="ORF">I3J27_08450</name>
</gene>
<keyword evidence="10" id="KW-1185">Reference proteome</keyword>
<feature type="transmembrane region" description="Helical" evidence="7">
    <location>
        <begin position="284"/>
        <end position="308"/>
    </location>
</feature>
<dbReference type="PANTHER" id="PTHR48090:SF1">
    <property type="entry name" value="PROPHAGE BACTOPRENOL GLUCOSYL TRANSFERASE HOMOLOG"/>
    <property type="match status" value="1"/>
</dbReference>
<accession>A0ABY7MPW7</accession>
<feature type="domain" description="Glycosyltransferase 2-like" evidence="8">
    <location>
        <begin position="25"/>
        <end position="187"/>
    </location>
</feature>
<keyword evidence="6 7" id="KW-0472">Membrane</keyword>
<proteinExistence type="predicted"/>
<keyword evidence="4 7" id="KW-0812">Transmembrane</keyword>
<dbReference type="RefSeq" id="WP_270167668.1">
    <property type="nucleotide sequence ID" value="NZ_CP089391.1"/>
</dbReference>
<dbReference type="InterPro" id="IPR050256">
    <property type="entry name" value="Glycosyltransferase_2"/>
</dbReference>
<evidence type="ECO:0000256" key="5">
    <source>
        <dbReference type="ARBA" id="ARBA00022989"/>
    </source>
</evidence>
<dbReference type="EMBL" id="CP089391">
    <property type="protein sequence ID" value="WBL80435.1"/>
    <property type="molecule type" value="Genomic_DNA"/>
</dbReference>
<dbReference type="SUPFAM" id="SSF53448">
    <property type="entry name" value="Nucleotide-diphospho-sugar transferases"/>
    <property type="match status" value="1"/>
</dbReference>
<evidence type="ECO:0000313" key="10">
    <source>
        <dbReference type="Proteomes" id="UP001179614"/>
    </source>
</evidence>
<comment type="subcellular location">
    <subcellularLocation>
        <location evidence="1">Membrane</location>
        <topology evidence="1">Multi-pass membrane protein</topology>
    </subcellularLocation>
</comment>
<dbReference type="Pfam" id="PF00535">
    <property type="entry name" value="Glycos_transf_2"/>
    <property type="match status" value="1"/>
</dbReference>
<evidence type="ECO:0000313" key="9">
    <source>
        <dbReference type="EMBL" id="WBL80435.1"/>
    </source>
</evidence>
<dbReference type="Gene3D" id="3.90.550.10">
    <property type="entry name" value="Spore Coat Polysaccharide Biosynthesis Protein SpsA, Chain A"/>
    <property type="match status" value="1"/>
</dbReference>
<dbReference type="PANTHER" id="PTHR48090">
    <property type="entry name" value="UNDECAPRENYL-PHOSPHATE 4-DEOXY-4-FORMAMIDO-L-ARABINOSE TRANSFERASE-RELATED"/>
    <property type="match status" value="1"/>
</dbReference>
<dbReference type="CDD" id="cd04187">
    <property type="entry name" value="DPM1_like_bac"/>
    <property type="match status" value="1"/>
</dbReference>
<evidence type="ECO:0000256" key="3">
    <source>
        <dbReference type="ARBA" id="ARBA00022679"/>
    </source>
</evidence>
<protein>
    <submittedName>
        <fullName evidence="9">Glycosyltransferase family 2 protein</fullName>
    </submittedName>
</protein>
<name>A0ABY7MPW7_9BRAD</name>
<dbReference type="InterPro" id="IPR001173">
    <property type="entry name" value="Glyco_trans_2-like"/>
</dbReference>
<keyword evidence="5 7" id="KW-1133">Transmembrane helix</keyword>
<evidence type="ECO:0000256" key="6">
    <source>
        <dbReference type="ARBA" id="ARBA00023136"/>
    </source>
</evidence>
<dbReference type="Proteomes" id="UP001179614">
    <property type="component" value="Chromosome"/>
</dbReference>
<reference evidence="9" key="1">
    <citation type="submission" date="2021-12" db="EMBL/GenBank/DDBJ databases">
        <title>Bradyrhizobium xenonodulans sp. nov.</title>
        <authorList>
            <person name="Claassens R."/>
            <person name="Venter S.N."/>
            <person name="Beukes C.W."/>
            <person name="Stepkowski T."/>
            <person name="Steenkamp E.T."/>
        </authorList>
    </citation>
    <scope>NUCLEOTIDE SEQUENCE</scope>
    <source>
        <strain evidence="9">14AB</strain>
    </source>
</reference>
<evidence type="ECO:0000259" key="8">
    <source>
        <dbReference type="Pfam" id="PF00535"/>
    </source>
</evidence>
<feature type="transmembrane region" description="Helical" evidence="7">
    <location>
        <begin position="251"/>
        <end position="272"/>
    </location>
</feature>
<evidence type="ECO:0000256" key="7">
    <source>
        <dbReference type="SAM" id="Phobius"/>
    </source>
</evidence>
<keyword evidence="3" id="KW-0808">Transferase</keyword>
<organism evidence="9 10">
    <name type="scientific">Bradyrhizobium xenonodulans</name>
    <dbReference type="NCBI Taxonomy" id="2736875"/>
    <lineage>
        <taxon>Bacteria</taxon>
        <taxon>Pseudomonadati</taxon>
        <taxon>Pseudomonadota</taxon>
        <taxon>Alphaproteobacteria</taxon>
        <taxon>Hyphomicrobiales</taxon>
        <taxon>Nitrobacteraceae</taxon>
        <taxon>Bradyrhizobium</taxon>
    </lineage>
</organism>
<dbReference type="InterPro" id="IPR029044">
    <property type="entry name" value="Nucleotide-diphossugar_trans"/>
</dbReference>